<reference evidence="3" key="1">
    <citation type="submission" date="2022-11" db="EMBL/GenBank/DDBJ databases">
        <title>Chromosomal genome sequence assembly and mating type (MAT) locus characterization of the leprose asexual lichenized fungus Lepraria neglecta (Nyl.) Erichsen.</title>
        <authorList>
            <person name="Allen J.L."/>
            <person name="Pfeffer B."/>
        </authorList>
    </citation>
    <scope>NUCLEOTIDE SEQUENCE</scope>
    <source>
        <strain evidence="3">Allen 5258</strain>
    </source>
</reference>
<dbReference type="InterPro" id="IPR003959">
    <property type="entry name" value="ATPase_AAA_core"/>
</dbReference>
<dbReference type="EMBL" id="JASNWA010000009">
    <property type="protein sequence ID" value="KAK3170104.1"/>
    <property type="molecule type" value="Genomic_DNA"/>
</dbReference>
<evidence type="ECO:0000256" key="1">
    <source>
        <dbReference type="SAM" id="MobiDB-lite"/>
    </source>
</evidence>
<evidence type="ECO:0000313" key="4">
    <source>
        <dbReference type="Proteomes" id="UP001276659"/>
    </source>
</evidence>
<keyword evidence="4" id="KW-1185">Reference proteome</keyword>
<sequence length="651" mass="73075">MTVIESSPVTAARDAASKLVDLTMNGDDHSDIKPGMISDTKNLYQSKPDNRGRTTWVDTYPDDLEDPAENAETARYALLIRNSKCYDGRKKLQIDSIVIQSPLLKQVLGTVLKNYPGITPTLERLAFSAPFQPFVHRWKNLIEALEADHDPETKAHLELLHRVLEAELRDDLKARDDYILNGVITHSTIWMIFEPGTTVFANKDSQPCAAKFNNDRGLGNTRFTIWDFGGTANITKLTTFPLEYHPNLGKVKDKLIARGKVFEALSGYNYKSYQGIAIGDGPWGPVKYNMDSRIIIDTYAWNRFNPNKQVNLTTLTKSNKKAAVVDDSDDYDEYDEDEDDYDDDCYSKEDDIEDEGQVEGEKSAPAPLNDDQLLLCGASVKGYSLRNKKWLTFSIGSVKDIKWNEDAFDSLVLPEDHKELILALTESQVAHKETFDDVIQGKGKGMIMLLFGPPGVGKTLTAESVAESMKAPLYMMSAGDLGLDSSEVESSLSNVLEMATKWNAILLLDEADVFLEQRSAHDLERNKLVSIFLRILEYYEGILFLTSNRVDNIDAAFQSRIHISMQYNELSTSSRRHVWNNFLTASSKAKKHGFGDDELDKLADYKMNGREIKNVLKTAQLLASKKGAGLGYEHVKSVLAIEKRHVNNEKA</sequence>
<feature type="compositionally biased region" description="Acidic residues" evidence="1">
    <location>
        <begin position="326"/>
        <end position="358"/>
    </location>
</feature>
<dbReference type="GO" id="GO:0005524">
    <property type="term" value="F:ATP binding"/>
    <property type="evidence" value="ECO:0007669"/>
    <property type="project" value="InterPro"/>
</dbReference>
<dbReference type="SMART" id="SM00382">
    <property type="entry name" value="AAA"/>
    <property type="match status" value="1"/>
</dbReference>
<evidence type="ECO:0000259" key="2">
    <source>
        <dbReference type="SMART" id="SM00382"/>
    </source>
</evidence>
<dbReference type="PANTHER" id="PTHR46411:SF3">
    <property type="entry name" value="AAA+ ATPASE DOMAIN-CONTAINING PROTEIN"/>
    <property type="match status" value="1"/>
</dbReference>
<dbReference type="CDD" id="cd19481">
    <property type="entry name" value="RecA-like_protease"/>
    <property type="match status" value="1"/>
</dbReference>
<feature type="domain" description="AAA+ ATPase" evidence="2">
    <location>
        <begin position="444"/>
        <end position="572"/>
    </location>
</feature>
<feature type="region of interest" description="Disordered" evidence="1">
    <location>
        <begin position="326"/>
        <end position="366"/>
    </location>
</feature>
<dbReference type="InterPro" id="IPR027417">
    <property type="entry name" value="P-loop_NTPase"/>
</dbReference>
<comment type="caution">
    <text evidence="3">The sequence shown here is derived from an EMBL/GenBank/DDBJ whole genome shotgun (WGS) entry which is preliminary data.</text>
</comment>
<dbReference type="Gene3D" id="3.40.50.300">
    <property type="entry name" value="P-loop containing nucleotide triphosphate hydrolases"/>
    <property type="match status" value="1"/>
</dbReference>
<organism evidence="3 4">
    <name type="scientific">Lepraria neglecta</name>
    <dbReference type="NCBI Taxonomy" id="209136"/>
    <lineage>
        <taxon>Eukaryota</taxon>
        <taxon>Fungi</taxon>
        <taxon>Dikarya</taxon>
        <taxon>Ascomycota</taxon>
        <taxon>Pezizomycotina</taxon>
        <taxon>Lecanoromycetes</taxon>
        <taxon>OSLEUM clade</taxon>
        <taxon>Lecanoromycetidae</taxon>
        <taxon>Lecanorales</taxon>
        <taxon>Lecanorineae</taxon>
        <taxon>Stereocaulaceae</taxon>
        <taxon>Lepraria</taxon>
    </lineage>
</organism>
<gene>
    <name evidence="3" type="ORF">OEA41_009490</name>
</gene>
<dbReference type="Pfam" id="PF00004">
    <property type="entry name" value="AAA"/>
    <property type="match status" value="1"/>
</dbReference>
<dbReference type="InterPro" id="IPR003593">
    <property type="entry name" value="AAA+_ATPase"/>
</dbReference>
<accession>A0AAD9Z230</accession>
<dbReference type="SUPFAM" id="SSF52540">
    <property type="entry name" value="P-loop containing nucleoside triphosphate hydrolases"/>
    <property type="match status" value="1"/>
</dbReference>
<protein>
    <recommendedName>
        <fullName evidence="2">AAA+ ATPase domain-containing protein</fullName>
    </recommendedName>
</protein>
<dbReference type="PANTHER" id="PTHR46411">
    <property type="entry name" value="FAMILY ATPASE, PUTATIVE-RELATED"/>
    <property type="match status" value="1"/>
</dbReference>
<dbReference type="Proteomes" id="UP001276659">
    <property type="component" value="Unassembled WGS sequence"/>
</dbReference>
<proteinExistence type="predicted"/>
<dbReference type="AlphaFoldDB" id="A0AAD9Z230"/>
<dbReference type="GO" id="GO:0016887">
    <property type="term" value="F:ATP hydrolysis activity"/>
    <property type="evidence" value="ECO:0007669"/>
    <property type="project" value="InterPro"/>
</dbReference>
<name>A0AAD9Z230_9LECA</name>
<evidence type="ECO:0000313" key="3">
    <source>
        <dbReference type="EMBL" id="KAK3170104.1"/>
    </source>
</evidence>